<dbReference type="GO" id="GO:0003700">
    <property type="term" value="F:DNA-binding transcription factor activity"/>
    <property type="evidence" value="ECO:0007669"/>
    <property type="project" value="InterPro"/>
</dbReference>
<dbReference type="EMBL" id="QGMY01000007">
    <property type="protein sequence ID" value="PWR72214.1"/>
    <property type="molecule type" value="Genomic_DNA"/>
</dbReference>
<dbReference type="Gene3D" id="1.10.10.10">
    <property type="entry name" value="Winged helix-like DNA-binding domain superfamily/Winged helix DNA-binding domain"/>
    <property type="match status" value="1"/>
</dbReference>
<reference evidence="2 3" key="1">
    <citation type="submission" date="2018-05" db="EMBL/GenBank/DDBJ databases">
        <title>Draft genome of Methanospirillum lacunae Ki8-1.</title>
        <authorList>
            <person name="Dueholm M.S."/>
            <person name="Nielsen P.H."/>
            <person name="Bakmann L.F."/>
            <person name="Otzen D.E."/>
        </authorList>
    </citation>
    <scope>NUCLEOTIDE SEQUENCE [LARGE SCALE GENOMIC DNA]</scope>
    <source>
        <strain evidence="2 3">Ki8-1</strain>
    </source>
</reference>
<dbReference type="CDD" id="cd00092">
    <property type="entry name" value="HTH_CRP"/>
    <property type="match status" value="1"/>
</dbReference>
<dbReference type="GO" id="GO:0003677">
    <property type="term" value="F:DNA binding"/>
    <property type="evidence" value="ECO:0007669"/>
    <property type="project" value="InterPro"/>
</dbReference>
<dbReference type="InterPro" id="IPR057161">
    <property type="entry name" value="DUF7839"/>
</dbReference>
<dbReference type="Proteomes" id="UP000245657">
    <property type="component" value="Unassembled WGS sequence"/>
</dbReference>
<dbReference type="Pfam" id="PF25211">
    <property type="entry name" value="DUF7839"/>
    <property type="match status" value="1"/>
</dbReference>
<evidence type="ECO:0000313" key="2">
    <source>
        <dbReference type="EMBL" id="PWR72214.1"/>
    </source>
</evidence>
<dbReference type="PANTHER" id="PTHR43704">
    <property type="entry name" value="BSR5907 PROTEIN"/>
    <property type="match status" value="1"/>
</dbReference>
<dbReference type="SUPFAM" id="SSF46785">
    <property type="entry name" value="Winged helix' DNA-binding domain"/>
    <property type="match status" value="1"/>
</dbReference>
<dbReference type="AlphaFoldDB" id="A0A2V2MVN6"/>
<sequence length="268" mass="29773">MKNEDEPGYTILRNKRDVSRFQILVEIAEHQPAVRQQEIAAMLGVTPQAISEYIRDLVDEGMIKAPGRGRYEVTREGIEWILQNAEMLEIYAKHVRHDIIHQVSVWTAIAAEDLRKGDRVGVYMKGGILYASRKLTTANGEIAVDTPKGEETGVAKLDGIIDHKESIVQVCKVPRVERGGSRNVKLDQLTEVIGGVSVVACVGLEAWVSLKKIGRVPDLYFGSREGVIEAALHGIPCGIVIVDEFFTEYLKQLEQAELSYEIHDLVAA</sequence>
<evidence type="ECO:0000313" key="3">
    <source>
        <dbReference type="Proteomes" id="UP000245657"/>
    </source>
</evidence>
<keyword evidence="3" id="KW-1185">Reference proteome</keyword>
<dbReference type="InterPro" id="IPR012015">
    <property type="entry name" value="UCP_HTH_arc"/>
</dbReference>
<gene>
    <name evidence="2" type="ORF">DK846_09545</name>
</gene>
<accession>A0A2V2MVN6</accession>
<organism evidence="2 3">
    <name type="scientific">Methanospirillum lacunae</name>
    <dbReference type="NCBI Taxonomy" id="668570"/>
    <lineage>
        <taxon>Archaea</taxon>
        <taxon>Methanobacteriati</taxon>
        <taxon>Methanobacteriota</taxon>
        <taxon>Stenosarchaea group</taxon>
        <taxon>Methanomicrobia</taxon>
        <taxon>Methanomicrobiales</taxon>
        <taxon>Methanospirillaceae</taxon>
        <taxon>Methanospirillum</taxon>
    </lineage>
</organism>
<comment type="caution">
    <text evidence="2">The sequence shown here is derived from an EMBL/GenBank/DDBJ whole genome shotgun (WGS) entry which is preliminary data.</text>
</comment>
<dbReference type="InterPro" id="IPR012318">
    <property type="entry name" value="HTH_CRP"/>
</dbReference>
<dbReference type="PIRSF" id="PIRSF004955">
    <property type="entry name" value="HTH_arch"/>
    <property type="match status" value="1"/>
</dbReference>
<protein>
    <submittedName>
        <fullName evidence="2">Crp/Fnr family transcriptional regulator</fullName>
    </submittedName>
</protein>
<proteinExistence type="predicted"/>
<dbReference type="OrthoDB" id="56502at2157"/>
<name>A0A2V2MVN6_9EURY</name>
<dbReference type="GeneID" id="97547909"/>
<dbReference type="RefSeq" id="WP_109968703.1">
    <property type="nucleotide sequence ID" value="NZ_CP176093.1"/>
</dbReference>
<evidence type="ECO:0000259" key="1">
    <source>
        <dbReference type="SMART" id="SM00419"/>
    </source>
</evidence>
<dbReference type="InterPro" id="IPR036388">
    <property type="entry name" value="WH-like_DNA-bd_sf"/>
</dbReference>
<dbReference type="InterPro" id="IPR036390">
    <property type="entry name" value="WH_DNA-bd_sf"/>
</dbReference>
<feature type="domain" description="HTH crp-type" evidence="1">
    <location>
        <begin position="26"/>
        <end position="75"/>
    </location>
</feature>
<dbReference type="PANTHER" id="PTHR43704:SF2">
    <property type="entry name" value="HTH CRP-TYPE DOMAIN-CONTAINING PROTEIN"/>
    <property type="match status" value="1"/>
</dbReference>
<dbReference type="InterPro" id="IPR000835">
    <property type="entry name" value="HTH_MarR-typ"/>
</dbReference>
<dbReference type="SMART" id="SM00419">
    <property type="entry name" value="HTH_CRP"/>
    <property type="match status" value="1"/>
</dbReference>
<dbReference type="Pfam" id="PF12802">
    <property type="entry name" value="MarR_2"/>
    <property type="match status" value="1"/>
</dbReference>